<keyword evidence="2" id="KW-0732">Signal</keyword>
<reference evidence="4" key="1">
    <citation type="submission" date="2016-10" db="EMBL/GenBank/DDBJ databases">
        <authorList>
            <person name="Varghese N."/>
            <person name="Submissions S."/>
        </authorList>
    </citation>
    <scope>NUCLEOTIDE SEQUENCE [LARGE SCALE GENOMIC DNA]</scope>
    <source>
        <strain evidence="4">GAS369</strain>
    </source>
</reference>
<dbReference type="EMBL" id="LT629750">
    <property type="protein sequence ID" value="SDT45079.1"/>
    <property type="molecule type" value="Genomic_DNA"/>
</dbReference>
<keyword evidence="4" id="KW-1185">Reference proteome</keyword>
<accession>A0A1H2AGY7</accession>
<dbReference type="RefSeq" id="WP_146689962.1">
    <property type="nucleotide sequence ID" value="NZ_LT629750.1"/>
</dbReference>
<sequence length="227" mass="24748">MTGVFRVFCVISAVGLFVVGMTRADAQTPAGTAQMPPAAVQGGNGAAQAGSAVVVDQLSEFQKESLEIERQRLTLQRDQLALDREKSGWTFLGVAVPLMAAVVALMAGIITMFFQARAQFNMKAAELVLGSYSPAAAKSRAAMLSRMFSHWLRADFPQSFSANEFPGTRLQEMKMELFRALRAKDADPEQVVRHWLAVFDGEKSRFSELFPDLATPGQATNTPNQKS</sequence>
<keyword evidence="1" id="KW-1133">Transmembrane helix</keyword>
<feature type="transmembrane region" description="Helical" evidence="1">
    <location>
        <begin position="89"/>
        <end position="114"/>
    </location>
</feature>
<dbReference type="AlphaFoldDB" id="A0A1H2AGY7"/>
<dbReference type="Proteomes" id="UP000243904">
    <property type="component" value="Chromosome I"/>
</dbReference>
<evidence type="ECO:0000313" key="4">
    <source>
        <dbReference type="Proteomes" id="UP000243904"/>
    </source>
</evidence>
<proteinExistence type="predicted"/>
<feature type="chain" id="PRO_5009268813" evidence="2">
    <location>
        <begin position="27"/>
        <end position="227"/>
    </location>
</feature>
<evidence type="ECO:0000256" key="1">
    <source>
        <dbReference type="SAM" id="Phobius"/>
    </source>
</evidence>
<protein>
    <submittedName>
        <fullName evidence="3">Uncharacterized protein</fullName>
    </submittedName>
</protein>
<evidence type="ECO:0000256" key="2">
    <source>
        <dbReference type="SAM" id="SignalP"/>
    </source>
</evidence>
<organism evidence="3 4">
    <name type="scientific">Bradyrhizobium canariense</name>
    <dbReference type="NCBI Taxonomy" id="255045"/>
    <lineage>
        <taxon>Bacteria</taxon>
        <taxon>Pseudomonadati</taxon>
        <taxon>Pseudomonadota</taxon>
        <taxon>Alphaproteobacteria</taxon>
        <taxon>Hyphomicrobiales</taxon>
        <taxon>Nitrobacteraceae</taxon>
        <taxon>Bradyrhizobium</taxon>
    </lineage>
</organism>
<gene>
    <name evidence="3" type="ORF">SAMN05444158_6145</name>
</gene>
<name>A0A1H2AGY7_9BRAD</name>
<feature type="signal peptide" evidence="2">
    <location>
        <begin position="1"/>
        <end position="26"/>
    </location>
</feature>
<evidence type="ECO:0000313" key="3">
    <source>
        <dbReference type="EMBL" id="SDT45079.1"/>
    </source>
</evidence>
<keyword evidence="1" id="KW-0812">Transmembrane</keyword>
<keyword evidence="1" id="KW-0472">Membrane</keyword>